<name>A0A0F7L6B1_9VIRU</name>
<reference evidence="1" key="1">
    <citation type="journal article" date="2015" name="Front. Microbiol.">
        <title>Combining genomic sequencing methods to explore viral diversity and reveal potential virus-host interactions.</title>
        <authorList>
            <person name="Chow C.E."/>
            <person name="Winget D.M."/>
            <person name="White R.A.III."/>
            <person name="Hallam S.J."/>
            <person name="Suttle C.A."/>
        </authorList>
    </citation>
    <scope>NUCLEOTIDE SEQUENCE</scope>
    <source>
        <strain evidence="1">Anoxic2_1</strain>
    </source>
</reference>
<protein>
    <submittedName>
        <fullName evidence="1">Uncharacterized protein</fullName>
    </submittedName>
</protein>
<accession>A0A0F7L6B1</accession>
<proteinExistence type="predicted"/>
<dbReference type="EMBL" id="KR029585">
    <property type="protein sequence ID" value="AKH46566.1"/>
    <property type="molecule type" value="Genomic_DNA"/>
</dbReference>
<sequence>MGANNGNGSRLPQGENESEGDHLARLLIVNAKKAAKEAAAESKAAFESEAQRMMARFAGLIEAEHITDIEGARDKALEGLKEYVAGVRESQPVVEFDLAPLMQCVETLGSAIKELQITNEVDTTPFAEAHSKAIAMLVGTRQTIAQCATAYQEQIEANAALALAVALGAEKIVQGLAATKTTRRIIDIERDRDGRMTRAVVTEG</sequence>
<reference evidence="1" key="2">
    <citation type="submission" date="2015-03" db="EMBL/GenBank/DDBJ databases">
        <authorList>
            <person name="Chow C.-E.T."/>
            <person name="Winget D.M."/>
            <person name="White R.A.III."/>
            <person name="Hallam S.J."/>
            <person name="Suttle C.A."/>
        </authorList>
    </citation>
    <scope>NUCLEOTIDE SEQUENCE</scope>
    <source>
        <strain evidence="1">Anoxic2_1</strain>
    </source>
</reference>
<organism evidence="1">
    <name type="scientific">uncultured marine virus</name>
    <dbReference type="NCBI Taxonomy" id="186617"/>
    <lineage>
        <taxon>Viruses</taxon>
        <taxon>environmental samples</taxon>
    </lineage>
</organism>
<evidence type="ECO:0000313" key="1">
    <source>
        <dbReference type="EMBL" id="AKH46566.1"/>
    </source>
</evidence>